<protein>
    <submittedName>
        <fullName evidence="2">Uncharacterized protein</fullName>
    </submittedName>
</protein>
<dbReference type="OrthoDB" id="848707at2759"/>
<evidence type="ECO:0000313" key="3">
    <source>
        <dbReference type="Proteomes" id="UP000652761"/>
    </source>
</evidence>
<sequence length="343" mass="38641">MVPPRCSDKGKVVASATPSKRSRPSSGSSGEGFDGTLFRSLEAFQFYSSDIITRKVHLGKRIDFEFFVGAGYDLHGLFEPLGWVPYVSINEKVYPHLVNMFYANFVVDADKRISTILRKYKVSFTDEESKSLTGFDDIDGCTLARMRMSIQDSVFVRTGSHTPQTRQGPPDDDGDEFVLSIPRTSRPCAPVEALRTDVHFLKMQQDRNENFMQSIAKSQDVMLDNHQDLKKNLKGYKGVDLLSAACLAADAESTRPVKGVDPDQAQLFRVDPNILKESTTIQKMLLWHRINQLCIGELGIVLTSEELELEKFITHEISFSEINKAFELMLRGEGLRCLIRMDA</sequence>
<proteinExistence type="predicted"/>
<keyword evidence="3" id="KW-1185">Reference proteome</keyword>
<dbReference type="InterPro" id="IPR011032">
    <property type="entry name" value="GroES-like_sf"/>
</dbReference>
<gene>
    <name evidence="2" type="ORF">Taro_001237</name>
</gene>
<evidence type="ECO:0000313" key="2">
    <source>
        <dbReference type="EMBL" id="MQL68945.1"/>
    </source>
</evidence>
<dbReference type="Proteomes" id="UP000652761">
    <property type="component" value="Unassembled WGS sequence"/>
</dbReference>
<reference evidence="2" key="1">
    <citation type="submission" date="2017-07" db="EMBL/GenBank/DDBJ databases">
        <title>Taro Niue Genome Assembly and Annotation.</title>
        <authorList>
            <person name="Atibalentja N."/>
            <person name="Keating K."/>
            <person name="Fields C.J."/>
        </authorList>
    </citation>
    <scope>NUCLEOTIDE SEQUENCE</scope>
    <source>
        <strain evidence="2">Niue_2</strain>
        <tissue evidence="2">Leaf</tissue>
    </source>
</reference>
<feature type="region of interest" description="Disordered" evidence="1">
    <location>
        <begin position="1"/>
        <end position="31"/>
    </location>
</feature>
<accession>A0A843TCZ4</accession>
<dbReference type="EMBL" id="NMUH01000026">
    <property type="protein sequence ID" value="MQL68945.1"/>
    <property type="molecule type" value="Genomic_DNA"/>
</dbReference>
<comment type="caution">
    <text evidence="2">The sequence shown here is derived from an EMBL/GenBank/DDBJ whole genome shotgun (WGS) entry which is preliminary data.</text>
</comment>
<evidence type="ECO:0000256" key="1">
    <source>
        <dbReference type="SAM" id="MobiDB-lite"/>
    </source>
</evidence>
<dbReference type="SUPFAM" id="SSF50129">
    <property type="entry name" value="GroES-like"/>
    <property type="match status" value="1"/>
</dbReference>
<organism evidence="2 3">
    <name type="scientific">Colocasia esculenta</name>
    <name type="common">Wild taro</name>
    <name type="synonym">Arum esculentum</name>
    <dbReference type="NCBI Taxonomy" id="4460"/>
    <lineage>
        <taxon>Eukaryota</taxon>
        <taxon>Viridiplantae</taxon>
        <taxon>Streptophyta</taxon>
        <taxon>Embryophyta</taxon>
        <taxon>Tracheophyta</taxon>
        <taxon>Spermatophyta</taxon>
        <taxon>Magnoliopsida</taxon>
        <taxon>Liliopsida</taxon>
        <taxon>Araceae</taxon>
        <taxon>Aroideae</taxon>
        <taxon>Colocasieae</taxon>
        <taxon>Colocasia</taxon>
    </lineage>
</organism>
<feature type="compositionally biased region" description="Basic and acidic residues" evidence="1">
    <location>
        <begin position="1"/>
        <end position="11"/>
    </location>
</feature>
<dbReference type="AlphaFoldDB" id="A0A843TCZ4"/>
<dbReference type="Gene3D" id="3.90.180.10">
    <property type="entry name" value="Medium-chain alcohol dehydrogenases, catalytic domain"/>
    <property type="match status" value="1"/>
</dbReference>
<name>A0A843TCZ4_COLES</name>